<evidence type="ECO:0000256" key="4">
    <source>
        <dbReference type="ARBA" id="ARBA00022691"/>
    </source>
</evidence>
<evidence type="ECO:0000259" key="6">
    <source>
        <dbReference type="Pfam" id="PF08242"/>
    </source>
</evidence>
<comment type="caution">
    <text evidence="7">The sequence shown here is derived from an EMBL/GenBank/DDBJ whole genome shotgun (WGS) entry which is preliminary data.</text>
</comment>
<sequence length="253" mass="27554">MGGAVCDAARMDRQKRSLLAHTDHPIAAPLDDDSVTRLLQHAVRRGDERLLDLGCGEAAWLLRALAEHPGVSAEGVDISEAALERARALAGQAGVGDRLTLHRTEGDGFASPHPFDVVLSVGATHAFGGLLGTLEAARAHLAPGGTVLVGDAYWLEEPSTEARELLGEYDDLAATVDKVVAEGWVPVYAHLSTRHELDDYEWCWTGSLSRWALDHPEDPDAPQALEAARQHRDEWLRGYRDSFGFVCLVLRRD</sequence>
<feature type="domain" description="Methyltransferase type 12" evidence="6">
    <location>
        <begin position="51"/>
        <end position="146"/>
    </location>
</feature>
<evidence type="ECO:0000256" key="3">
    <source>
        <dbReference type="ARBA" id="ARBA00022679"/>
    </source>
</evidence>
<accession>A0ABN2WBA3</accession>
<dbReference type="GO" id="GO:0032259">
    <property type="term" value="P:methylation"/>
    <property type="evidence" value="ECO:0007669"/>
    <property type="project" value="UniProtKB-KW"/>
</dbReference>
<dbReference type="InterPro" id="IPR013217">
    <property type="entry name" value="Methyltransf_12"/>
</dbReference>
<dbReference type="InterPro" id="IPR029063">
    <property type="entry name" value="SAM-dependent_MTases_sf"/>
</dbReference>
<evidence type="ECO:0000256" key="5">
    <source>
        <dbReference type="ARBA" id="ARBA00023098"/>
    </source>
</evidence>
<dbReference type="Proteomes" id="UP001500016">
    <property type="component" value="Unassembled WGS sequence"/>
</dbReference>
<reference evidence="7 8" key="1">
    <citation type="journal article" date="2019" name="Int. J. Syst. Evol. Microbiol.">
        <title>The Global Catalogue of Microorganisms (GCM) 10K type strain sequencing project: providing services to taxonomists for standard genome sequencing and annotation.</title>
        <authorList>
            <consortium name="The Broad Institute Genomics Platform"/>
            <consortium name="The Broad Institute Genome Sequencing Center for Infectious Disease"/>
            <person name="Wu L."/>
            <person name="Ma J."/>
        </authorList>
    </citation>
    <scope>NUCLEOTIDE SEQUENCE [LARGE SCALE GENOMIC DNA]</scope>
    <source>
        <strain evidence="7 8">JCM 15478</strain>
    </source>
</reference>
<dbReference type="GO" id="GO:0008168">
    <property type="term" value="F:methyltransferase activity"/>
    <property type="evidence" value="ECO:0007669"/>
    <property type="project" value="UniProtKB-KW"/>
</dbReference>
<proteinExistence type="inferred from homology"/>
<dbReference type="SUPFAM" id="SSF53335">
    <property type="entry name" value="S-adenosyl-L-methionine-dependent methyltransferases"/>
    <property type="match status" value="1"/>
</dbReference>
<organism evidence="7 8">
    <name type="scientific">Streptomyces albiaxialis</name>
    <dbReference type="NCBI Taxonomy" id="329523"/>
    <lineage>
        <taxon>Bacteria</taxon>
        <taxon>Bacillati</taxon>
        <taxon>Actinomycetota</taxon>
        <taxon>Actinomycetes</taxon>
        <taxon>Kitasatosporales</taxon>
        <taxon>Streptomycetaceae</taxon>
        <taxon>Streptomyces</taxon>
    </lineage>
</organism>
<dbReference type="Pfam" id="PF08242">
    <property type="entry name" value="Methyltransf_12"/>
    <property type="match status" value="1"/>
</dbReference>
<gene>
    <name evidence="7" type="ORF">GCM10009801_52180</name>
</gene>
<protein>
    <submittedName>
        <fullName evidence="7">Class I SAM-dependent methyltransferase</fullName>
    </submittedName>
</protein>
<dbReference type="InterPro" id="IPR050723">
    <property type="entry name" value="CFA/CMAS"/>
</dbReference>
<dbReference type="PANTHER" id="PTHR43667:SF1">
    <property type="entry name" value="CYCLOPROPANE-FATTY-ACYL-PHOSPHOLIPID SYNTHASE"/>
    <property type="match status" value="1"/>
</dbReference>
<dbReference type="PANTHER" id="PTHR43667">
    <property type="entry name" value="CYCLOPROPANE-FATTY-ACYL-PHOSPHOLIPID SYNTHASE"/>
    <property type="match status" value="1"/>
</dbReference>
<keyword evidence="2 7" id="KW-0489">Methyltransferase</keyword>
<evidence type="ECO:0000256" key="1">
    <source>
        <dbReference type="ARBA" id="ARBA00010815"/>
    </source>
</evidence>
<dbReference type="CDD" id="cd02440">
    <property type="entry name" value="AdoMet_MTases"/>
    <property type="match status" value="1"/>
</dbReference>
<comment type="similarity">
    <text evidence="1">Belongs to the CFA/CMAS family.</text>
</comment>
<evidence type="ECO:0000313" key="8">
    <source>
        <dbReference type="Proteomes" id="UP001500016"/>
    </source>
</evidence>
<keyword evidence="3" id="KW-0808">Transferase</keyword>
<evidence type="ECO:0000256" key="2">
    <source>
        <dbReference type="ARBA" id="ARBA00022603"/>
    </source>
</evidence>
<keyword evidence="8" id="KW-1185">Reference proteome</keyword>
<name>A0ABN2WBA3_9ACTN</name>
<dbReference type="EMBL" id="BAAAPE010000013">
    <property type="protein sequence ID" value="GAA2088485.1"/>
    <property type="molecule type" value="Genomic_DNA"/>
</dbReference>
<dbReference type="Gene3D" id="3.40.50.150">
    <property type="entry name" value="Vaccinia Virus protein VP39"/>
    <property type="match status" value="1"/>
</dbReference>
<evidence type="ECO:0000313" key="7">
    <source>
        <dbReference type="EMBL" id="GAA2088485.1"/>
    </source>
</evidence>
<keyword evidence="5" id="KW-0443">Lipid metabolism</keyword>
<keyword evidence="4" id="KW-0949">S-adenosyl-L-methionine</keyword>